<feature type="transmembrane region" description="Helical" evidence="3">
    <location>
        <begin position="20"/>
        <end position="36"/>
    </location>
</feature>
<evidence type="ECO:0000259" key="5">
    <source>
        <dbReference type="PROSITE" id="PS50853"/>
    </source>
</evidence>
<evidence type="ECO:0000256" key="3">
    <source>
        <dbReference type="SAM" id="Phobius"/>
    </source>
</evidence>
<dbReference type="InterPro" id="IPR028974">
    <property type="entry name" value="TSP_type-3_rpt"/>
</dbReference>
<organism evidence="6 7">
    <name type="scientific">Candidatus Haliotispira prima</name>
    <dbReference type="NCBI Taxonomy" id="3034016"/>
    <lineage>
        <taxon>Bacteria</taxon>
        <taxon>Pseudomonadati</taxon>
        <taxon>Spirochaetota</taxon>
        <taxon>Spirochaetia</taxon>
        <taxon>Spirochaetales</taxon>
        <taxon>Spirochaetaceae</taxon>
        <taxon>Candidatus Haliotispira</taxon>
    </lineage>
</organism>
<gene>
    <name evidence="6" type="ORF">P0082_02290</name>
</gene>
<feature type="domain" description="PKD" evidence="4">
    <location>
        <begin position="838"/>
        <end position="908"/>
    </location>
</feature>
<keyword evidence="1" id="KW-0677">Repeat</keyword>
<accession>A0ABY8MKI9</accession>
<feature type="compositionally biased region" description="Basic and acidic residues" evidence="2">
    <location>
        <begin position="528"/>
        <end position="552"/>
    </location>
</feature>
<dbReference type="CDD" id="cd00063">
    <property type="entry name" value="FN3"/>
    <property type="match status" value="4"/>
</dbReference>
<evidence type="ECO:0000313" key="7">
    <source>
        <dbReference type="Proteomes" id="UP001228690"/>
    </source>
</evidence>
<keyword evidence="3" id="KW-1133">Transmembrane helix</keyword>
<proteinExistence type="predicted"/>
<feature type="domain" description="Fibronectin type-III" evidence="5">
    <location>
        <begin position="1830"/>
        <end position="1925"/>
    </location>
</feature>
<dbReference type="InterPro" id="IPR036116">
    <property type="entry name" value="FN3_sf"/>
</dbReference>
<dbReference type="PANTHER" id="PTHR46708:SF2">
    <property type="entry name" value="FIBRONECTIN TYPE-III DOMAIN-CONTAINING PROTEIN"/>
    <property type="match status" value="1"/>
</dbReference>
<name>A0ABY8MKI9_9SPIO</name>
<protein>
    <submittedName>
        <fullName evidence="6">Fibronectin type III domain-containing protein</fullName>
    </submittedName>
</protein>
<feature type="compositionally biased region" description="Acidic residues" evidence="2">
    <location>
        <begin position="413"/>
        <end position="425"/>
    </location>
</feature>
<evidence type="ECO:0000256" key="2">
    <source>
        <dbReference type="SAM" id="MobiDB-lite"/>
    </source>
</evidence>
<dbReference type="PANTHER" id="PTHR46708">
    <property type="entry name" value="TENASCIN"/>
    <property type="match status" value="1"/>
</dbReference>
<dbReference type="Gene3D" id="4.10.1080.10">
    <property type="entry name" value="TSP type-3 repeat"/>
    <property type="match status" value="1"/>
</dbReference>
<dbReference type="PROSITE" id="PS50093">
    <property type="entry name" value="PKD"/>
    <property type="match status" value="1"/>
</dbReference>
<dbReference type="Gene3D" id="2.60.40.10">
    <property type="entry name" value="Immunoglobulins"/>
    <property type="match status" value="7"/>
</dbReference>
<dbReference type="SUPFAM" id="SSF49265">
    <property type="entry name" value="Fibronectin type III"/>
    <property type="match status" value="4"/>
</dbReference>
<dbReference type="InterPro" id="IPR000601">
    <property type="entry name" value="PKD_dom"/>
</dbReference>
<feature type="compositionally biased region" description="Low complexity" evidence="2">
    <location>
        <begin position="427"/>
        <end position="452"/>
    </location>
</feature>
<dbReference type="Proteomes" id="UP001228690">
    <property type="component" value="Chromosome"/>
</dbReference>
<dbReference type="InterPro" id="IPR050991">
    <property type="entry name" value="ECM_Regulatory_Proteins"/>
</dbReference>
<dbReference type="InterPro" id="IPR003961">
    <property type="entry name" value="FN3_dom"/>
</dbReference>
<feature type="compositionally biased region" description="Basic and acidic residues" evidence="2">
    <location>
        <begin position="568"/>
        <end position="586"/>
    </location>
</feature>
<dbReference type="InterPro" id="IPR013783">
    <property type="entry name" value="Ig-like_fold"/>
</dbReference>
<feature type="compositionally biased region" description="Acidic residues" evidence="2">
    <location>
        <begin position="633"/>
        <end position="643"/>
    </location>
</feature>
<dbReference type="PROSITE" id="PS50853">
    <property type="entry name" value="FN3"/>
    <property type="match status" value="4"/>
</dbReference>
<feature type="region of interest" description="Disordered" evidence="2">
    <location>
        <begin position="398"/>
        <end position="695"/>
    </location>
</feature>
<evidence type="ECO:0000259" key="4">
    <source>
        <dbReference type="PROSITE" id="PS50093"/>
    </source>
</evidence>
<keyword evidence="7" id="KW-1185">Reference proteome</keyword>
<dbReference type="RefSeq" id="WP_326927899.1">
    <property type="nucleotide sequence ID" value="NZ_CP123443.1"/>
</dbReference>
<feature type="compositionally biased region" description="Basic and acidic residues" evidence="2">
    <location>
        <begin position="671"/>
        <end position="680"/>
    </location>
</feature>
<dbReference type="Pfam" id="PF00041">
    <property type="entry name" value="fn3"/>
    <property type="match status" value="3"/>
</dbReference>
<evidence type="ECO:0000256" key="1">
    <source>
        <dbReference type="ARBA" id="ARBA00022737"/>
    </source>
</evidence>
<reference evidence="6 7" key="1">
    <citation type="submission" date="2023-04" db="EMBL/GenBank/DDBJ databases">
        <title>Spirochaete genome identified in red abalone sample constitutes a novel genus.</title>
        <authorList>
            <person name="Sharma S.P."/>
            <person name="Purcell C.M."/>
            <person name="Hyde J.R."/>
            <person name="Severin A.J."/>
        </authorList>
    </citation>
    <scope>NUCLEOTIDE SEQUENCE [LARGE SCALE GENOMIC DNA]</scope>
    <source>
        <strain evidence="6 7">SP-2023</strain>
    </source>
</reference>
<keyword evidence="3" id="KW-0472">Membrane</keyword>
<sequence length="2498" mass="263863">MMCCNHKNISSGGVSARIKMIVAFWVLWILPIFVWSCEQSSSKGTKAKESYVVISEKSETGGSAGYVFEISSFVSVDQMVYDKGSVPNDKLMAIWESSSVRWGFRKKNSPEQVYWVQKSTNYTKDDGITYSIEANDADKAKFIPQELPPALFQEPEANLEIYVLVVVEDYQTSGTYDVPADFKTKIMQATEISGQIAGPTGGGSLVVPGASVYYIHKNTGKIFQAFSDVSGDYRLLVQYYGQFFRVVLTSGMAPHVSSYDLQYVEGRATIKGENLRLSASAGSGGAAANQLYDITSGNLGSPGDTSGGLVSGSTVDTQNTKMIPGVFLLFYDKSGKRIYFLKSGTDGRFEFRLPSGILVFIPAAYGYVSTVGYVTLGGTGSVPSSVLGIVGFGPAPGVQISDRDNDGLPSGQDPDDGNWDIDGDGIPDGADVDVNGDGTNDNGTDSNNNGINDKSDVQTGGLDSDNDGIKDSQDTIDNGADQDKDGLPDAIDPNDSNPDTDGDGIPDGADVDVNNDGKNDNGSDLDNDGIKDAADMDRDGDGNPDPGKRDTDNDGITDALDPVNNSLDADKDGLPDDLDPNDKNWDTDGDGIPDGADVDVNGDNIKDNGADLDGDGINNRADVDQNPGKTDSDGDSIIDDVDTIDNRQDFDDDGLPAAIDPNDTNSDTDGDGIKDGHDADVDGDGTVDNGLDANSDGVRDDAVGVLKPSLSWTFKTTETNGNKFDFDGSTPVNVTLQVLAQTLGDKNFTYRWYRGTTVADAVLDSSQTGISANFLLNSPGPNLILVKVRNSGGEATLFHTYDLNRPPYRLQITSPSSGQTIDISAGTGFRLSAVANEDDAGQVLNYSWMMAPGRGVTNTNTFTAINLNADGTYVFTQSGDYTLKVRVSDGNGGSVESTVNVTLQGSLTRPSIESIPATSTPAAPQDNPFRGDGSATASARVTVNNVVRENGGVAISSVQWLVDGVTRTGTTAFTPGIYGYGETFTIRGGGPHTITMIATNSRGEEARLSQTYYLNQAPEFVESLTDNGLKSYDIGEAHSIDVRATDVNGGILLYEASLISGFNAVPSAPRSGGLLGSASGLGTASGVVTIPLSFTSLSFTGVAGEYTLRIVATDQHGLASGTLLRNVRLTKAGSSSTAPAISWADGTTNFNAASDVASAGNSGSDSATVIDYLAPTVSGAETGSQASVVVRISDRRASPKTTGFTYRWTLNGAALSGSGSGMQHGVVAQNLKLGLNIIRLVVTNDDGQSSVEAVRRYYVNQVPRNLRITTPTSTQTILGTGTSLSKVVNFRAEATDGNNRPGAAEEDPITYTWKVYAKQASGAYNSVPERTVFGQVYDLNFGSFAYNEYQVVVEAKDSWSATATPAATGSDRVAIYYIISHPVVKFVAPVSGRQAVGSDVAFRVSVSDITNSVLNLDDFTYIWDYQTPGNYGSSIWNTLPAGSTPNTYRATLKTESLAVTSGSIGYRIRVSVQGRRGGSGSKIFDLSLVGNALPILRFLGTTSVSDNQQFELANLNANTSTQVFYVEATDSDSDALSYSWAVNGQKENLGNDQTTQFNRAFYSPMRGSSKTQAELAAELTGLSATQRAARLRARHEVVVSATVSDGLGSDTESLSLLLNVAPVASVTDSLVSPVSYVARGSDITITANATDAEGDDLSYEWSYYRLGESASAARPIDVASGHRLSGNTATLVTGATWTTGVYMIVGTAKDNYGGSVSLGTRQITVGSGPATLLRPFMSPSRITDTSVTMSWESIANADGYALFLSHSDGGYIRGVTKSGSDKSHTFTGLTPDSEYIFAIRATGSGFWADSATFTKWETTSVSAVKTKLSVPAPFKVDSITATSVALSWGLPRDNRGVINADGYVLSLSGPGSLSKTVNKGANEFAHIFTGLTPQSAYTATIKATGSGLYLDSDTRSLSATTSAPANEKTPLATPGGFRSSAVTTTSVTLNWYSVANAGGYTLSRTGSGSGSVVTKSASDSGHTFTGLTAATAYTFTVKALGSGSYADSATSQLTLGTRVATPVLSIGSGSEVVVTETSVRVQWGYVYGVARYELSLTGTGVSETATKGSSDRSHIFTGLTAATNYFVSIKAVGSGSLTDSVSADLDVRTAFLKTKLPTPVLSVFGTGSEVAVTESSVKVQWDYIYGSERYILSVTGAGVSETATKGGNGRSHTFTGLTAESAYSFTIKAMASSSGSFLDSDVGTLSVRTARLAVKLVTPVFNIYAFEETKVTLRWDPVDNADSYYLSSTQSGVAGNYVTKLSTERSHTFTNLSQSLRYTFTIVAKGAGSYRDSPSVTVAHTYSTDGANRRLAPLRIDTRDTKLPPYDSIPLRKFCPGDSMREDGSKDSSVSYCGAVLAWRDGAAEVTGPATHWVVYYSEDPIPDTVDESFTVPMSSYDVRSLDLYKFYNTKAPIFRSVHSIFTGLGAINPDSYVTEPSDASITGMGAVVKSVEVRKSTTYHFRVEKWPHAPTAAGKAGYTGTRRESPLSDPATLYFTR</sequence>
<feature type="domain" description="Fibronectin type-III" evidence="5">
    <location>
        <begin position="2216"/>
        <end position="2307"/>
    </location>
</feature>
<feature type="domain" description="Fibronectin type-III" evidence="5">
    <location>
        <begin position="1933"/>
        <end position="2022"/>
    </location>
</feature>
<dbReference type="SMART" id="SM00060">
    <property type="entry name" value="FN3"/>
    <property type="match status" value="6"/>
</dbReference>
<evidence type="ECO:0000313" key="6">
    <source>
        <dbReference type="EMBL" id="WGK69713.1"/>
    </source>
</evidence>
<feature type="compositionally biased region" description="Polar residues" evidence="2">
    <location>
        <begin position="910"/>
        <end position="922"/>
    </location>
</feature>
<dbReference type="EMBL" id="CP123443">
    <property type="protein sequence ID" value="WGK69713.1"/>
    <property type="molecule type" value="Genomic_DNA"/>
</dbReference>
<feature type="region of interest" description="Disordered" evidence="2">
    <location>
        <begin position="910"/>
        <end position="936"/>
    </location>
</feature>
<keyword evidence="3" id="KW-0812">Transmembrane</keyword>
<feature type="domain" description="Fibronectin type-III" evidence="5">
    <location>
        <begin position="1732"/>
        <end position="1818"/>
    </location>
</feature>